<accession>A0A4Y7PFG4</accession>
<sequence length="164" mass="18868">MLLRKLAYPARGVDIELQFGWEKSRYSRITNTLASLIYDKWKHLLYFDAHRLTPQKLRQFALVIEAKGAPVTNVWGFVDGTLRKTARPVKNQRIVYNGWKRIHAIKFHSLITPDGLHVHVYGPVEGRRHDETLYRQSGLSELLDKYSWGPDGESLAIFGDSGYG</sequence>
<feature type="non-terminal residue" evidence="4">
    <location>
        <position position="164"/>
    </location>
</feature>
<dbReference type="GO" id="GO:0046872">
    <property type="term" value="F:metal ion binding"/>
    <property type="evidence" value="ECO:0007669"/>
    <property type="project" value="UniProtKB-KW"/>
</dbReference>
<dbReference type="VEuPathDB" id="FungiDB:BD410DRAFT_700488"/>
<evidence type="ECO:0000259" key="3">
    <source>
        <dbReference type="Pfam" id="PF13359"/>
    </source>
</evidence>
<dbReference type="Pfam" id="PF13359">
    <property type="entry name" value="DDE_Tnp_4"/>
    <property type="match status" value="1"/>
</dbReference>
<keyword evidence="5" id="KW-1185">Reference proteome</keyword>
<dbReference type="OrthoDB" id="5945905at2759"/>
<proteinExistence type="predicted"/>
<reference evidence="4 5" key="1">
    <citation type="submission" date="2018-06" db="EMBL/GenBank/DDBJ databases">
        <title>A transcriptomic atlas of mushroom development highlights an independent origin of complex multicellularity.</title>
        <authorList>
            <consortium name="DOE Joint Genome Institute"/>
            <person name="Krizsan K."/>
            <person name="Almasi E."/>
            <person name="Merenyi Z."/>
            <person name="Sahu N."/>
            <person name="Viragh M."/>
            <person name="Koszo T."/>
            <person name="Mondo S."/>
            <person name="Kiss B."/>
            <person name="Balint B."/>
            <person name="Kues U."/>
            <person name="Barry K."/>
            <person name="Hegedus J.C."/>
            <person name="Henrissat B."/>
            <person name="Johnson J."/>
            <person name="Lipzen A."/>
            <person name="Ohm R."/>
            <person name="Nagy I."/>
            <person name="Pangilinan J."/>
            <person name="Yan J."/>
            <person name="Xiong Y."/>
            <person name="Grigoriev I.V."/>
            <person name="Hibbett D.S."/>
            <person name="Nagy L.G."/>
        </authorList>
    </citation>
    <scope>NUCLEOTIDE SEQUENCE [LARGE SCALE GENOMIC DNA]</scope>
    <source>
        <strain evidence="4 5">SZMC22713</strain>
    </source>
</reference>
<name>A0A4Y7PFG4_9AGAM</name>
<comment type="cofactor">
    <cofactor evidence="1">
        <name>a divalent metal cation</name>
        <dbReference type="ChEBI" id="CHEBI:60240"/>
    </cofactor>
</comment>
<dbReference type="STRING" id="50990.A0A4Y7PFG4"/>
<evidence type="ECO:0000256" key="2">
    <source>
        <dbReference type="ARBA" id="ARBA00022723"/>
    </source>
</evidence>
<protein>
    <recommendedName>
        <fullName evidence="3">DDE Tnp4 domain-containing protein</fullName>
    </recommendedName>
</protein>
<gene>
    <name evidence="4" type="ORF">BD410DRAFT_700488</name>
</gene>
<dbReference type="InterPro" id="IPR027806">
    <property type="entry name" value="HARBI1_dom"/>
</dbReference>
<feature type="domain" description="DDE Tnp4" evidence="3">
    <location>
        <begin position="78"/>
        <end position="163"/>
    </location>
</feature>
<organism evidence="4 5">
    <name type="scientific">Rickenella mellea</name>
    <dbReference type="NCBI Taxonomy" id="50990"/>
    <lineage>
        <taxon>Eukaryota</taxon>
        <taxon>Fungi</taxon>
        <taxon>Dikarya</taxon>
        <taxon>Basidiomycota</taxon>
        <taxon>Agaricomycotina</taxon>
        <taxon>Agaricomycetes</taxon>
        <taxon>Hymenochaetales</taxon>
        <taxon>Rickenellaceae</taxon>
        <taxon>Rickenella</taxon>
    </lineage>
</organism>
<keyword evidence="2" id="KW-0479">Metal-binding</keyword>
<evidence type="ECO:0000313" key="4">
    <source>
        <dbReference type="EMBL" id="TDL14164.1"/>
    </source>
</evidence>
<dbReference type="AlphaFoldDB" id="A0A4Y7PFG4"/>
<evidence type="ECO:0000313" key="5">
    <source>
        <dbReference type="Proteomes" id="UP000294933"/>
    </source>
</evidence>
<dbReference type="Proteomes" id="UP000294933">
    <property type="component" value="Unassembled WGS sequence"/>
</dbReference>
<dbReference type="EMBL" id="ML170380">
    <property type="protein sequence ID" value="TDL14164.1"/>
    <property type="molecule type" value="Genomic_DNA"/>
</dbReference>
<evidence type="ECO:0000256" key="1">
    <source>
        <dbReference type="ARBA" id="ARBA00001968"/>
    </source>
</evidence>